<organism evidence="1 2">
    <name type="scientific">Nicotiana tabacum</name>
    <name type="common">Common tobacco</name>
    <dbReference type="NCBI Taxonomy" id="4097"/>
    <lineage>
        <taxon>Eukaryota</taxon>
        <taxon>Viridiplantae</taxon>
        <taxon>Streptophyta</taxon>
        <taxon>Embryophyta</taxon>
        <taxon>Tracheophyta</taxon>
        <taxon>Spermatophyta</taxon>
        <taxon>Magnoliopsida</taxon>
        <taxon>eudicotyledons</taxon>
        <taxon>Gunneridae</taxon>
        <taxon>Pentapetalae</taxon>
        <taxon>asterids</taxon>
        <taxon>lamiids</taxon>
        <taxon>Solanales</taxon>
        <taxon>Solanaceae</taxon>
        <taxon>Nicotianoideae</taxon>
        <taxon>Nicotianeae</taxon>
        <taxon>Nicotiana</taxon>
    </lineage>
</organism>
<sequence length="604" mass="69914">MTDTGNRMVTPESGVPQTLEPPQLVHWMQDDEDKLKALKYGPYTFNNRPMMLKQWEPDFDISKETNRIVPIWVLLPGLPIQYWATENLGRIASYLGKLVCTNKLTTQGDRISYAKILVDIDISQPLPEYVLIEDEKSGYKEQRLEYEWKPSYYMGLGKLNRKGWKWSWCNKREATKRIYSNIDWVFGNPQWFILYIGIEAFYDCPGVSDHSPIIISTDRVKQILPKPFRLLNAVMQHREFKEVVQQIWGQTIEGYAMYSVRRKLKLLEQSTNTNREFSSLERKINPIRDELKGVQEQLSTDLFNNQLSTKEKELLHQIEKWEGIHEQIIKELPNDKSPGIDGYLAEFFKQYWDTIGSEITEAVLEFFANGKMLKSVNCTTVTLVSKVASPTYVKGYRHIACCTTLYKVIAKILTGKLKIVVDYIVGPAQSVFIEGRNILDNVILAHELVKGYTQKCVSPRCLIKVDIRKAYDSMEWPFLKMVLLEYGIPAKFVDMIMECVTTVSYSLLLNGGLTPKFQAKKGLRQGDPMSLYLFVLVMEYLNRSLKTLEQIPDFNYHPRADRISIQLILQAFHHFYVVTGLKENMEKSSFYVAGVNEEFKASIL</sequence>
<protein>
    <submittedName>
        <fullName evidence="2">Uncharacterized protein LOC142177231</fullName>
    </submittedName>
</protein>
<reference evidence="1" key="1">
    <citation type="journal article" date="2014" name="Nat. Commun.">
        <title>The tobacco genome sequence and its comparison with those of tomato and potato.</title>
        <authorList>
            <person name="Sierro N."/>
            <person name="Battey J.N."/>
            <person name="Ouadi S."/>
            <person name="Bakaher N."/>
            <person name="Bovet L."/>
            <person name="Willig A."/>
            <person name="Goepfert S."/>
            <person name="Peitsch M.C."/>
            <person name="Ivanov N.V."/>
        </authorList>
    </citation>
    <scope>NUCLEOTIDE SEQUENCE [LARGE SCALE GENOMIC DNA]</scope>
</reference>
<accession>A0AC58TX51</accession>
<dbReference type="Proteomes" id="UP000790787">
    <property type="component" value="Chromosome 23"/>
</dbReference>
<evidence type="ECO:0000313" key="1">
    <source>
        <dbReference type="Proteomes" id="UP000790787"/>
    </source>
</evidence>
<proteinExistence type="predicted"/>
<reference evidence="2" key="2">
    <citation type="submission" date="2025-08" db="UniProtKB">
        <authorList>
            <consortium name="RefSeq"/>
        </authorList>
    </citation>
    <scope>IDENTIFICATION</scope>
    <source>
        <tissue evidence="2">Leaf</tissue>
    </source>
</reference>
<gene>
    <name evidence="2" type="primary">LOC142177231</name>
</gene>
<dbReference type="RefSeq" id="XP_075101803.1">
    <property type="nucleotide sequence ID" value="XM_075245702.1"/>
</dbReference>
<evidence type="ECO:0000313" key="2">
    <source>
        <dbReference type="RefSeq" id="XP_075101803.1"/>
    </source>
</evidence>
<name>A0AC58TX51_TOBAC</name>
<keyword evidence="1" id="KW-1185">Reference proteome</keyword>